<feature type="compositionally biased region" description="Basic and acidic residues" evidence="1">
    <location>
        <begin position="417"/>
        <end position="427"/>
    </location>
</feature>
<dbReference type="Proteomes" id="UP000009877">
    <property type="component" value="Unassembled WGS sequence"/>
</dbReference>
<dbReference type="EMBL" id="ANHZ02000005">
    <property type="protein sequence ID" value="EME37200.1"/>
    <property type="molecule type" value="Genomic_DNA"/>
</dbReference>
<feature type="transmembrane region" description="Helical" evidence="2">
    <location>
        <begin position="145"/>
        <end position="165"/>
    </location>
</feature>
<evidence type="ECO:0000313" key="3">
    <source>
        <dbReference type="EMBL" id="EME37200.1"/>
    </source>
</evidence>
<evidence type="ECO:0000256" key="1">
    <source>
        <dbReference type="SAM" id="MobiDB-lite"/>
    </source>
</evidence>
<feature type="transmembrane region" description="Helical" evidence="2">
    <location>
        <begin position="324"/>
        <end position="345"/>
    </location>
</feature>
<feature type="transmembrane region" description="Helical" evidence="2">
    <location>
        <begin position="263"/>
        <end position="287"/>
    </location>
</feature>
<dbReference type="AlphaFoldDB" id="M2YF71"/>
<feature type="transmembrane region" description="Helical" evidence="2">
    <location>
        <begin position="35"/>
        <end position="66"/>
    </location>
</feature>
<dbReference type="STRING" id="71999.KPaMU14_11565"/>
<dbReference type="RefSeq" id="WP_006214127.1">
    <property type="nucleotide sequence ID" value="NZ_ANHZ02000005.1"/>
</dbReference>
<feature type="transmembrane region" description="Helical" evidence="2">
    <location>
        <begin position="219"/>
        <end position="243"/>
    </location>
</feature>
<feature type="transmembrane region" description="Helical" evidence="2">
    <location>
        <begin position="87"/>
        <end position="108"/>
    </location>
</feature>
<reference evidence="3 4" key="1">
    <citation type="journal article" date="2014" name="Genome Announc.">
        <title>Draft Genome Sequence of Kocuria palustris PEL.</title>
        <authorList>
            <person name="Sharma G."/>
            <person name="Khatri I."/>
            <person name="Subramanian S."/>
        </authorList>
    </citation>
    <scope>NUCLEOTIDE SEQUENCE [LARGE SCALE GENOMIC DNA]</scope>
    <source>
        <strain evidence="3 4">PEL</strain>
    </source>
</reference>
<comment type="caution">
    <text evidence="3">The sequence shown here is derived from an EMBL/GenBank/DDBJ whole genome shotgun (WGS) entry which is preliminary data.</text>
</comment>
<keyword evidence="2" id="KW-0812">Transmembrane</keyword>
<feature type="transmembrane region" description="Helical" evidence="2">
    <location>
        <begin position="299"/>
        <end position="318"/>
    </location>
</feature>
<evidence type="ECO:0008006" key="5">
    <source>
        <dbReference type="Google" id="ProtNLM"/>
    </source>
</evidence>
<feature type="region of interest" description="Disordered" evidence="1">
    <location>
        <begin position="372"/>
        <end position="427"/>
    </location>
</feature>
<protein>
    <recommendedName>
        <fullName evidence="5">Membrane protein YkvI</fullName>
    </recommendedName>
</protein>
<keyword evidence="2" id="KW-1133">Transmembrane helix</keyword>
<dbReference type="PANTHER" id="PTHR37814:SF1">
    <property type="entry name" value="MEMBRANE PROTEIN"/>
    <property type="match status" value="1"/>
</dbReference>
<evidence type="ECO:0000256" key="2">
    <source>
        <dbReference type="SAM" id="Phobius"/>
    </source>
</evidence>
<name>M2YF71_9MICC</name>
<keyword evidence="4" id="KW-1185">Reference proteome</keyword>
<sequence length="427" mass="46302">MSLKRSFKIALAFVGLLVGAGFATGQEVIQYFLSFGAIGLVGAVVAGVVFALAGAVIIQLGSFYLAEEHNRVFRSVANPGISRFLDIAVTLTLFAVGFVMLAGAGSTLEQQWGFPAWAGAAVMTVLVMLVGMLDVDRVSSVISTLTPLIILAVIVAFIYTMANLPQDFSQLSSVAQEQASPVQPWLLSALNYNGLALLLGVSMCLVIGGNNAEPREAGLGGLIGGILYTVLLLMAAVALYLNMDEVADSSVPMLRLFETMHPVMATIMVFIIFAMIFNTAIGMFYALGRRLTASHRDKYRPVFLLACLLGYGVSFAGFDTLMQYVYPAIGYTGMVMVAVMVYGWVRHRSEISEETTRRGRLRALVRLRRDPGKDYAPGHEKRYEEAVRQSPADDDRLTQVLESRTEQDLELSDDEGSAEHDGDRAPA</sequence>
<evidence type="ECO:0000313" key="4">
    <source>
        <dbReference type="Proteomes" id="UP000009877"/>
    </source>
</evidence>
<feature type="compositionally biased region" description="Basic and acidic residues" evidence="1">
    <location>
        <begin position="372"/>
        <end position="407"/>
    </location>
</feature>
<dbReference type="PANTHER" id="PTHR37814">
    <property type="entry name" value="CONSERVED MEMBRANE PROTEIN"/>
    <property type="match status" value="1"/>
</dbReference>
<feature type="transmembrane region" description="Helical" evidence="2">
    <location>
        <begin position="114"/>
        <end position="133"/>
    </location>
</feature>
<dbReference type="Gene3D" id="1.20.1740.10">
    <property type="entry name" value="Amino acid/polyamine transporter I"/>
    <property type="match status" value="1"/>
</dbReference>
<organism evidence="3 4">
    <name type="scientific">Kocuria palustris PEL</name>
    <dbReference type="NCBI Taxonomy" id="1236550"/>
    <lineage>
        <taxon>Bacteria</taxon>
        <taxon>Bacillati</taxon>
        <taxon>Actinomycetota</taxon>
        <taxon>Actinomycetes</taxon>
        <taxon>Micrococcales</taxon>
        <taxon>Micrococcaceae</taxon>
        <taxon>Kocuria</taxon>
    </lineage>
</organism>
<accession>M2YF71</accession>
<feature type="transmembrane region" description="Helical" evidence="2">
    <location>
        <begin position="185"/>
        <end position="207"/>
    </location>
</feature>
<gene>
    <name evidence="3" type="ORF">C884_02114</name>
</gene>
<keyword evidence="2" id="KW-0472">Membrane</keyword>
<proteinExistence type="predicted"/>
<dbReference type="InterPro" id="IPR038728">
    <property type="entry name" value="YkvI-like"/>
</dbReference>